<comment type="subcellular location">
    <subcellularLocation>
        <location evidence="1">Membrane</location>
        <topology evidence="1">Multi-pass membrane protein</topology>
    </subcellularLocation>
</comment>
<dbReference type="PANTHER" id="PTHR19229:SF263">
    <property type="entry name" value="CHROMOSOME UNDETERMINED SCAFFOLD_17, WHOLE GENOME SHOTGUN SEQUENCE"/>
    <property type="match status" value="1"/>
</dbReference>
<evidence type="ECO:0000256" key="5">
    <source>
        <dbReference type="ARBA" id="ARBA00022989"/>
    </source>
</evidence>
<dbReference type="GO" id="GO:0005319">
    <property type="term" value="F:lipid transporter activity"/>
    <property type="evidence" value="ECO:0007669"/>
    <property type="project" value="TreeGrafter"/>
</dbReference>
<keyword evidence="4" id="KW-0067">ATP-binding</keyword>
<dbReference type="InterPro" id="IPR003593">
    <property type="entry name" value="AAA+_ATPase"/>
</dbReference>
<evidence type="ECO:0000313" key="11">
    <source>
        <dbReference type="Proteomes" id="UP000749646"/>
    </source>
</evidence>
<evidence type="ECO:0000256" key="1">
    <source>
        <dbReference type="ARBA" id="ARBA00004141"/>
    </source>
</evidence>
<sequence>MNLSLGGFAPARLSNNSSTTSTELHSLQELDQSQTALMDTKNWDHHHASGGGSASRPTAQAAFNVTSVPSSAKQFVALSVKNVRIRLRDLAQTINAVFQPVWMMLILVFLNLSAKNSANQLSVKALPFLSVDTCKSTAAECVYFGYTGIPATDPIITELTGFFTASEPNTVIPKFYTDEAAMTAAYDVSPVNFVVGVVFLGPSTNLTAPSTPGGSAADLYQYTILANHTAYVNEDYVTSRFATAQAYIERAAINLRRKANNKPTLSSPLPLKTDPGTATTGVGRAFISYANFVGLTNSINQSFNPYYVIICFQSVWLGVLSILVVEKKEKIRMAMTMMGMNRNPYLISIWVMQNIQNLAVCALMVFILFIGRIFTRSNALIVWLLLILFSFNVTAFGSIAAVMVPDPKKTNAVSFLLLILTVGTFGLCSALVFNGRNPLNPTAETLLYLIPSVALGRSISYITGVEAALGGVTFENLSSGPCGKALWMMAVDCIIFYFLAWYLDAVVPSDFSNSLPLNFFLRPSYWGIGQYRRTGEFPQESIQPQSSSTTTTTNNNNHDMFEQTNISRIPVEDRNIIQVRGLQKDYTTGPGWAYDIPLFGLLFRIFYPPRSSRKEGPFSGVQTNQVVAGLNLEVHRNEILGFLGHNGAGKTTSLSMIMGMVKPTSGTVIVNGHILSGSSTMGHHSGVDLRALGQVQKQMGVCPQYDVLYETLTAWETMKLYAAIKGVQVLGRKNQVNNSSGSHHSNNSQELLDEYLEHLLDDVHLKEKKHERVMTFSGGMKRKLSVALAFLGDPKVVLLDEPTTGMDIFSKKQIWQLMQDSKAGRAILLTTHSMEEADALSDRIAILSKGELQTLGSSLFLKNRFGVGYRLSLEKRRAMLTDQLQQQQQQKQKDVQSTGLLDAHVVESSTSISTASGSGSGSVVLFNEERTTAIVQQHFPDAAIDVNTATDITYVLPTTGTADQRNGRTAQQYMSDKKAALPGLFAQLDEEIAANRLGVRSVGLSLTTLEEVFISLQEQEEAERCPVKATWFA</sequence>
<evidence type="ECO:0000313" key="10">
    <source>
        <dbReference type="EMBL" id="KAG0005585.1"/>
    </source>
</evidence>
<dbReference type="CDD" id="cd03263">
    <property type="entry name" value="ABC_subfamily_A"/>
    <property type="match status" value="1"/>
</dbReference>
<dbReference type="Proteomes" id="UP000749646">
    <property type="component" value="Unassembled WGS sequence"/>
</dbReference>
<dbReference type="GO" id="GO:0005524">
    <property type="term" value="F:ATP binding"/>
    <property type="evidence" value="ECO:0007669"/>
    <property type="project" value="UniProtKB-KW"/>
</dbReference>
<feature type="transmembrane region" description="Helical" evidence="8">
    <location>
        <begin position="445"/>
        <end position="464"/>
    </location>
</feature>
<evidence type="ECO:0000256" key="6">
    <source>
        <dbReference type="ARBA" id="ARBA00023136"/>
    </source>
</evidence>
<evidence type="ECO:0000256" key="7">
    <source>
        <dbReference type="SAM" id="MobiDB-lite"/>
    </source>
</evidence>
<keyword evidence="2 8" id="KW-0812">Transmembrane</keyword>
<evidence type="ECO:0000256" key="2">
    <source>
        <dbReference type="ARBA" id="ARBA00022692"/>
    </source>
</evidence>
<dbReference type="PROSITE" id="PS50893">
    <property type="entry name" value="ABC_TRANSPORTER_2"/>
    <property type="match status" value="1"/>
</dbReference>
<gene>
    <name evidence="10" type="ORF">BGZ65_010742</name>
</gene>
<feature type="domain" description="ABC transporter" evidence="9">
    <location>
        <begin position="612"/>
        <end position="874"/>
    </location>
</feature>
<keyword evidence="6 8" id="KW-0472">Membrane</keyword>
<dbReference type="InterPro" id="IPR017871">
    <property type="entry name" value="ABC_transporter-like_CS"/>
</dbReference>
<dbReference type="InterPro" id="IPR026082">
    <property type="entry name" value="ABCA"/>
</dbReference>
<dbReference type="GO" id="GO:0016020">
    <property type="term" value="C:membrane"/>
    <property type="evidence" value="ECO:0007669"/>
    <property type="project" value="UniProtKB-SubCell"/>
</dbReference>
<keyword evidence="3" id="KW-0547">Nucleotide-binding</keyword>
<dbReference type="SUPFAM" id="SSF52540">
    <property type="entry name" value="P-loop containing nucleoside triphosphate hydrolases"/>
    <property type="match status" value="1"/>
</dbReference>
<name>A0A9P6MJY7_9FUNG</name>
<feature type="compositionally biased region" description="Low complexity" evidence="7">
    <location>
        <begin position="546"/>
        <end position="557"/>
    </location>
</feature>
<evidence type="ECO:0000256" key="4">
    <source>
        <dbReference type="ARBA" id="ARBA00022840"/>
    </source>
</evidence>
<evidence type="ECO:0000256" key="8">
    <source>
        <dbReference type="SAM" id="Phobius"/>
    </source>
</evidence>
<dbReference type="Pfam" id="PF00005">
    <property type="entry name" value="ABC_tran"/>
    <property type="match status" value="1"/>
</dbReference>
<dbReference type="EMBL" id="JAAAHW010000177">
    <property type="protein sequence ID" value="KAG0005585.1"/>
    <property type="molecule type" value="Genomic_DNA"/>
</dbReference>
<feature type="transmembrane region" description="Helical" evidence="8">
    <location>
        <begin position="345"/>
        <end position="374"/>
    </location>
</feature>
<feature type="transmembrane region" description="Helical" evidence="8">
    <location>
        <begin position="380"/>
        <end position="403"/>
    </location>
</feature>
<keyword evidence="11" id="KW-1185">Reference proteome</keyword>
<dbReference type="AlphaFoldDB" id="A0A9P6MJY7"/>
<keyword evidence="5 8" id="KW-1133">Transmembrane helix</keyword>
<dbReference type="SMART" id="SM00382">
    <property type="entry name" value="AAA"/>
    <property type="match status" value="1"/>
</dbReference>
<dbReference type="GO" id="GO:0140359">
    <property type="term" value="F:ABC-type transporter activity"/>
    <property type="evidence" value="ECO:0007669"/>
    <property type="project" value="InterPro"/>
</dbReference>
<dbReference type="PROSITE" id="PS00211">
    <property type="entry name" value="ABC_TRANSPORTER_1"/>
    <property type="match status" value="1"/>
</dbReference>
<evidence type="ECO:0000256" key="3">
    <source>
        <dbReference type="ARBA" id="ARBA00022741"/>
    </source>
</evidence>
<dbReference type="Gene3D" id="3.40.50.300">
    <property type="entry name" value="P-loop containing nucleotide triphosphate hydrolases"/>
    <property type="match status" value="1"/>
</dbReference>
<proteinExistence type="predicted"/>
<dbReference type="Pfam" id="PF12698">
    <property type="entry name" value="ABC2_membrane_3"/>
    <property type="match status" value="1"/>
</dbReference>
<reference evidence="10" key="1">
    <citation type="journal article" date="2020" name="Fungal Divers.">
        <title>Resolving the Mortierellaceae phylogeny through synthesis of multi-gene phylogenetics and phylogenomics.</title>
        <authorList>
            <person name="Vandepol N."/>
            <person name="Liber J."/>
            <person name="Desiro A."/>
            <person name="Na H."/>
            <person name="Kennedy M."/>
            <person name="Barry K."/>
            <person name="Grigoriev I.V."/>
            <person name="Miller A.N."/>
            <person name="O'Donnell K."/>
            <person name="Stajich J.E."/>
            <person name="Bonito G."/>
        </authorList>
    </citation>
    <scope>NUCLEOTIDE SEQUENCE</scope>
    <source>
        <strain evidence="10">MES-2147</strain>
    </source>
</reference>
<feature type="transmembrane region" description="Helical" evidence="8">
    <location>
        <begin position="306"/>
        <end position="325"/>
    </location>
</feature>
<dbReference type="GO" id="GO:0016887">
    <property type="term" value="F:ATP hydrolysis activity"/>
    <property type="evidence" value="ECO:0007669"/>
    <property type="project" value="InterPro"/>
</dbReference>
<feature type="transmembrane region" description="Helical" evidence="8">
    <location>
        <begin position="485"/>
        <end position="503"/>
    </location>
</feature>
<feature type="region of interest" description="Disordered" evidence="7">
    <location>
        <begin position="537"/>
        <end position="558"/>
    </location>
</feature>
<feature type="transmembrane region" description="Helical" evidence="8">
    <location>
        <begin position="415"/>
        <end position="433"/>
    </location>
</feature>
<evidence type="ECO:0000259" key="9">
    <source>
        <dbReference type="PROSITE" id="PS50893"/>
    </source>
</evidence>
<dbReference type="InterPro" id="IPR027417">
    <property type="entry name" value="P-loop_NTPase"/>
</dbReference>
<accession>A0A9P6MJY7</accession>
<comment type="caution">
    <text evidence="10">The sequence shown here is derived from an EMBL/GenBank/DDBJ whole genome shotgun (WGS) entry which is preliminary data.</text>
</comment>
<dbReference type="OrthoDB" id="10255969at2759"/>
<dbReference type="InterPro" id="IPR003439">
    <property type="entry name" value="ABC_transporter-like_ATP-bd"/>
</dbReference>
<protein>
    <recommendedName>
        <fullName evidence="9">ABC transporter domain-containing protein</fullName>
    </recommendedName>
</protein>
<dbReference type="InterPro" id="IPR013525">
    <property type="entry name" value="ABC2_TM"/>
</dbReference>
<dbReference type="PANTHER" id="PTHR19229">
    <property type="entry name" value="ATP-BINDING CASSETTE TRANSPORTER SUBFAMILY A ABCA"/>
    <property type="match status" value="1"/>
</dbReference>
<organism evidence="10 11">
    <name type="scientific">Modicella reniformis</name>
    <dbReference type="NCBI Taxonomy" id="1440133"/>
    <lineage>
        <taxon>Eukaryota</taxon>
        <taxon>Fungi</taxon>
        <taxon>Fungi incertae sedis</taxon>
        <taxon>Mucoromycota</taxon>
        <taxon>Mortierellomycotina</taxon>
        <taxon>Mortierellomycetes</taxon>
        <taxon>Mortierellales</taxon>
        <taxon>Mortierellaceae</taxon>
        <taxon>Modicella</taxon>
    </lineage>
</organism>